<feature type="active site" evidence="11">
    <location>
        <position position="352"/>
    </location>
</feature>
<feature type="domain" description="Carbamoyl-phosphate synthase small subunit N-terminal" evidence="12">
    <location>
        <begin position="1"/>
        <end position="131"/>
    </location>
</feature>
<evidence type="ECO:0000313" key="14">
    <source>
        <dbReference type="Proteomes" id="UP000236642"/>
    </source>
</evidence>
<dbReference type="GO" id="GO:0006207">
    <property type="term" value="P:'de novo' pyrimidine nucleobase biosynthetic process"/>
    <property type="evidence" value="ECO:0007669"/>
    <property type="project" value="InterPro"/>
</dbReference>
<feature type="active site" description="Nucleophile" evidence="11">
    <location>
        <position position="265"/>
    </location>
</feature>
<dbReference type="HAMAP" id="MF_01209">
    <property type="entry name" value="CPSase_S_chain"/>
    <property type="match status" value="1"/>
</dbReference>
<evidence type="ECO:0000256" key="2">
    <source>
        <dbReference type="ARBA" id="ARBA00005077"/>
    </source>
</evidence>
<dbReference type="EC" id="6.3.5.5" evidence="11"/>
<dbReference type="UniPathway" id="UPA00070">
    <property type="reaction ID" value="UER00115"/>
</dbReference>
<evidence type="ECO:0000256" key="1">
    <source>
        <dbReference type="ARBA" id="ARBA00004812"/>
    </source>
</evidence>
<dbReference type="Pfam" id="PF00117">
    <property type="entry name" value="GATase"/>
    <property type="match status" value="1"/>
</dbReference>
<comment type="pathway">
    <text evidence="2 11">Amino-acid biosynthesis; L-arginine biosynthesis; carbamoyl phosphate from bicarbonate: step 1/1.</text>
</comment>
<feature type="binding site" evidence="11">
    <location>
        <position position="310"/>
    </location>
    <ligand>
        <name>L-glutamine</name>
        <dbReference type="ChEBI" id="CHEBI:58359"/>
    </ligand>
</feature>
<comment type="caution">
    <text evidence="13">The sequence shown here is derived from an EMBL/GenBank/DDBJ whole genome shotgun (WGS) entry which is preliminary data.</text>
</comment>
<dbReference type="Pfam" id="PF00988">
    <property type="entry name" value="CPSase_sm_chain"/>
    <property type="match status" value="1"/>
</dbReference>
<comment type="catalytic activity">
    <reaction evidence="10 11">
        <text>L-glutamine + H2O = L-glutamate + NH4(+)</text>
        <dbReference type="Rhea" id="RHEA:15889"/>
        <dbReference type="ChEBI" id="CHEBI:15377"/>
        <dbReference type="ChEBI" id="CHEBI:28938"/>
        <dbReference type="ChEBI" id="CHEBI:29985"/>
        <dbReference type="ChEBI" id="CHEBI:58359"/>
    </reaction>
</comment>
<dbReference type="GO" id="GO:0004088">
    <property type="term" value="F:carbamoyl-phosphate synthase (glutamine-hydrolyzing) activity"/>
    <property type="evidence" value="ECO:0007669"/>
    <property type="project" value="UniProtKB-UniRule"/>
</dbReference>
<evidence type="ECO:0000256" key="7">
    <source>
        <dbReference type="ARBA" id="ARBA00022962"/>
    </source>
</evidence>
<dbReference type="SMART" id="SM01097">
    <property type="entry name" value="CPSase_sm_chain"/>
    <property type="match status" value="1"/>
</dbReference>
<feature type="binding site" evidence="11">
    <location>
        <position position="45"/>
    </location>
    <ligand>
        <name>L-glutamine</name>
        <dbReference type="ChEBI" id="CHEBI:58359"/>
    </ligand>
</feature>
<dbReference type="InterPro" id="IPR036480">
    <property type="entry name" value="CarbP_synth_ssu_N_sf"/>
</dbReference>
<keyword evidence="8 11" id="KW-0665">Pyrimidine biosynthesis</keyword>
<dbReference type="CDD" id="cd01744">
    <property type="entry name" value="GATase1_CPSase"/>
    <property type="match status" value="1"/>
</dbReference>
<dbReference type="InterPro" id="IPR017926">
    <property type="entry name" value="GATASE"/>
</dbReference>
<dbReference type="Gene3D" id="3.40.50.880">
    <property type="match status" value="1"/>
</dbReference>
<evidence type="ECO:0000256" key="9">
    <source>
        <dbReference type="ARBA" id="ARBA00048816"/>
    </source>
</evidence>
<evidence type="ECO:0000256" key="10">
    <source>
        <dbReference type="ARBA" id="ARBA00049285"/>
    </source>
</evidence>
<feature type="binding site" evidence="11">
    <location>
        <position position="307"/>
    </location>
    <ligand>
        <name>L-glutamine</name>
        <dbReference type="ChEBI" id="CHEBI:58359"/>
    </ligand>
</feature>
<comment type="similarity">
    <text evidence="3 11">Belongs to the CarA family.</text>
</comment>
<dbReference type="GO" id="GO:0044205">
    <property type="term" value="P:'de novo' UMP biosynthetic process"/>
    <property type="evidence" value="ECO:0007669"/>
    <property type="project" value="UniProtKB-UniRule"/>
</dbReference>
<dbReference type="GO" id="GO:0006541">
    <property type="term" value="P:glutamine metabolic process"/>
    <property type="evidence" value="ECO:0007669"/>
    <property type="project" value="InterPro"/>
</dbReference>
<feature type="active site" evidence="11">
    <location>
        <position position="350"/>
    </location>
</feature>
<dbReference type="PROSITE" id="PS51273">
    <property type="entry name" value="GATASE_TYPE_1"/>
    <property type="match status" value="1"/>
</dbReference>
<name>A0A2H5Y5I3_9CHLR</name>
<evidence type="ECO:0000256" key="11">
    <source>
        <dbReference type="HAMAP-Rule" id="MF_01209"/>
    </source>
</evidence>
<evidence type="ECO:0000256" key="4">
    <source>
        <dbReference type="ARBA" id="ARBA00022598"/>
    </source>
</evidence>
<feature type="binding site" evidence="11">
    <location>
        <position position="237"/>
    </location>
    <ligand>
        <name>L-glutamine</name>
        <dbReference type="ChEBI" id="CHEBI:58359"/>
    </ligand>
</feature>
<evidence type="ECO:0000256" key="6">
    <source>
        <dbReference type="ARBA" id="ARBA00022840"/>
    </source>
</evidence>
<dbReference type="PRINTS" id="PR00097">
    <property type="entry name" value="ANTSNTHASEII"/>
</dbReference>
<feature type="binding site" evidence="11">
    <location>
        <position position="269"/>
    </location>
    <ligand>
        <name>L-glutamine</name>
        <dbReference type="ChEBI" id="CHEBI:58359"/>
    </ligand>
</feature>
<comment type="pathway">
    <text evidence="1 11">Pyrimidine metabolism; UMP biosynthesis via de novo pathway; (S)-dihydroorotate from bicarbonate: step 1/3.</text>
</comment>
<comment type="subunit">
    <text evidence="11">Composed of two chains; the small (or glutamine) chain promotes the hydrolysis of glutamine to ammonia, which is used by the large (or ammonia) chain to synthesize carbamoyl phosphate. Tetramer of heterodimers (alpha,beta)4.</text>
</comment>
<dbReference type="InterPro" id="IPR002474">
    <property type="entry name" value="CarbamoylP_synth_ssu_N"/>
</dbReference>
<dbReference type="PRINTS" id="PR00096">
    <property type="entry name" value="GATASE"/>
</dbReference>
<accession>A0A2H5Y5I3</accession>
<dbReference type="PRINTS" id="PR00099">
    <property type="entry name" value="CPSGATASE"/>
</dbReference>
<keyword evidence="5 11" id="KW-0547">Nucleotide-binding</keyword>
<dbReference type="SUPFAM" id="SSF52317">
    <property type="entry name" value="Class I glutamine amidotransferase-like"/>
    <property type="match status" value="1"/>
</dbReference>
<dbReference type="InterPro" id="IPR006274">
    <property type="entry name" value="CarbamoylP_synth_ssu"/>
</dbReference>
<dbReference type="GO" id="GO:0004359">
    <property type="term" value="F:glutaminase activity"/>
    <property type="evidence" value="ECO:0007669"/>
    <property type="project" value="RHEA"/>
</dbReference>
<comment type="function">
    <text evidence="11">Small subunit of the glutamine-dependent carbamoyl phosphate synthetase (CPSase). CPSase catalyzes the formation of carbamoyl phosphate from the ammonia moiety of glutamine, carbonate, and phosphate donated by ATP, constituting the first step of 2 biosynthetic pathways, one leading to arginine and/or urea and the other to pyrimidine nucleotides. The small subunit (glutamine amidotransferase) binds and cleaves glutamine to supply the large subunit with the substrate ammonia.</text>
</comment>
<dbReference type="AlphaFoldDB" id="A0A2H5Y5I3"/>
<comment type="catalytic activity">
    <reaction evidence="9 11">
        <text>hydrogencarbonate + L-glutamine + 2 ATP + H2O = carbamoyl phosphate + L-glutamate + 2 ADP + phosphate + 2 H(+)</text>
        <dbReference type="Rhea" id="RHEA:18633"/>
        <dbReference type="ChEBI" id="CHEBI:15377"/>
        <dbReference type="ChEBI" id="CHEBI:15378"/>
        <dbReference type="ChEBI" id="CHEBI:17544"/>
        <dbReference type="ChEBI" id="CHEBI:29985"/>
        <dbReference type="ChEBI" id="CHEBI:30616"/>
        <dbReference type="ChEBI" id="CHEBI:43474"/>
        <dbReference type="ChEBI" id="CHEBI:58228"/>
        <dbReference type="ChEBI" id="CHEBI:58359"/>
        <dbReference type="ChEBI" id="CHEBI:456216"/>
        <dbReference type="EC" id="6.3.5.5"/>
    </reaction>
</comment>
<sequence>MRGILALEDGTVMVGRAFGARATVVGEVVFNTAMTGYQEILTDPSYRGQMVVMTCSHIGNVGVNDEDVESDRPQVAAFIVRALSPVVSNWRATESLEAYLARHGVPGLSEVDTRALTRLIRTKGVMKGALSTEEDADPEALVEMACSWEGLEGRDTVREVTCAAPYTWTEGSGRWQPHGFHPIPEPRHHVVVYDFGVKRSILRRLVDRGCRVTVVPAYTPARDVLRMQPDGIVLSNGPGDPAGLPGIVETVRQLLETGIPLFGICLGHQLIAQAIGARTYKLPFGHHGSNHPVREAATGRVRITAQNHNYAVDPDTLDPREAVITHINLNDGTVEGLTLRGRPVFSVQYHPEANPGPHDADPLFDEWVKRLGR</sequence>
<feature type="region of interest" description="CPSase" evidence="11">
    <location>
        <begin position="1"/>
        <end position="188"/>
    </location>
</feature>
<dbReference type="PANTHER" id="PTHR43418:SF7">
    <property type="entry name" value="CARBAMOYL-PHOSPHATE SYNTHASE SMALL CHAIN"/>
    <property type="match status" value="1"/>
</dbReference>
<dbReference type="Proteomes" id="UP000236642">
    <property type="component" value="Unassembled WGS sequence"/>
</dbReference>
<feature type="binding site" evidence="11">
    <location>
        <position position="266"/>
    </location>
    <ligand>
        <name>L-glutamine</name>
        <dbReference type="ChEBI" id="CHEBI:58359"/>
    </ligand>
</feature>
<comment type="caution">
    <text evidence="11">Lacks conserved residue(s) required for the propagation of feature annotation.</text>
</comment>
<keyword evidence="11" id="KW-0055">Arginine biosynthesis</keyword>
<evidence type="ECO:0000259" key="12">
    <source>
        <dbReference type="SMART" id="SM01097"/>
    </source>
</evidence>
<protein>
    <recommendedName>
        <fullName evidence="11">Carbamoyl phosphate synthase small chain</fullName>
        <ecNumber evidence="11">6.3.5.5</ecNumber>
    </recommendedName>
    <alternativeName>
        <fullName evidence="11">Carbamoyl phosphate synthetase glutamine chain</fullName>
    </alternativeName>
</protein>
<gene>
    <name evidence="11 13" type="primary">carA</name>
    <name evidence="13" type="ORF">HRbin22_00950</name>
</gene>
<dbReference type="UniPathway" id="UPA00068">
    <property type="reaction ID" value="UER00171"/>
</dbReference>
<dbReference type="InterPro" id="IPR050472">
    <property type="entry name" value="Anth_synth/Amidotransfase"/>
</dbReference>
<dbReference type="GO" id="GO:0006526">
    <property type="term" value="P:L-arginine biosynthetic process"/>
    <property type="evidence" value="ECO:0007669"/>
    <property type="project" value="UniProtKB-UniRule"/>
</dbReference>
<organism evidence="13 14">
    <name type="scientific">Candidatus Thermoflexus japonica</name>
    <dbReference type="NCBI Taxonomy" id="2035417"/>
    <lineage>
        <taxon>Bacteria</taxon>
        <taxon>Bacillati</taxon>
        <taxon>Chloroflexota</taxon>
        <taxon>Thermoflexia</taxon>
        <taxon>Thermoflexales</taxon>
        <taxon>Thermoflexaceae</taxon>
        <taxon>Thermoflexus</taxon>
    </lineage>
</organism>
<evidence type="ECO:0000256" key="8">
    <source>
        <dbReference type="ARBA" id="ARBA00022975"/>
    </source>
</evidence>
<dbReference type="InterPro" id="IPR035686">
    <property type="entry name" value="CPSase_GATase1"/>
</dbReference>
<dbReference type="PANTHER" id="PTHR43418">
    <property type="entry name" value="MULTIFUNCTIONAL TRYPTOPHAN BIOSYNTHESIS PROTEIN-RELATED"/>
    <property type="match status" value="1"/>
</dbReference>
<reference evidence="14" key="1">
    <citation type="submission" date="2017-09" db="EMBL/GenBank/DDBJ databases">
        <title>Metaegenomics of thermophilic ammonia-oxidizing enrichment culture.</title>
        <authorList>
            <person name="Kato S."/>
            <person name="Suzuki K."/>
        </authorList>
    </citation>
    <scope>NUCLEOTIDE SEQUENCE [LARGE SCALE GENOMIC DNA]</scope>
</reference>
<dbReference type="FunFam" id="3.50.30.20:FF:000001">
    <property type="entry name" value="Carbamoyl-phosphate synthase small chain"/>
    <property type="match status" value="1"/>
</dbReference>
<keyword evidence="6 11" id="KW-0067">ATP-binding</keyword>
<keyword evidence="11" id="KW-0028">Amino-acid biosynthesis</keyword>
<proteinExistence type="inferred from homology"/>
<dbReference type="Gene3D" id="3.50.30.20">
    <property type="entry name" value="Carbamoyl-phosphate synthase small subunit, N-terminal domain"/>
    <property type="match status" value="1"/>
</dbReference>
<dbReference type="InterPro" id="IPR029062">
    <property type="entry name" value="Class_I_gatase-like"/>
</dbReference>
<dbReference type="NCBIfam" id="TIGR01368">
    <property type="entry name" value="CPSaseIIsmall"/>
    <property type="match status" value="1"/>
</dbReference>
<keyword evidence="4 11" id="KW-0436">Ligase</keyword>
<evidence type="ECO:0000313" key="13">
    <source>
        <dbReference type="EMBL" id="GBD08709.1"/>
    </source>
</evidence>
<dbReference type="GO" id="GO:0005524">
    <property type="term" value="F:ATP binding"/>
    <property type="evidence" value="ECO:0007669"/>
    <property type="project" value="UniProtKB-UniRule"/>
</dbReference>
<keyword evidence="7 11" id="KW-0315">Glutamine amidotransferase</keyword>
<dbReference type="NCBIfam" id="NF009475">
    <property type="entry name" value="PRK12838.1"/>
    <property type="match status" value="1"/>
</dbReference>
<feature type="binding site" evidence="11">
    <location>
        <position position="239"/>
    </location>
    <ligand>
        <name>L-glutamine</name>
        <dbReference type="ChEBI" id="CHEBI:58359"/>
    </ligand>
</feature>
<dbReference type="EMBL" id="BEHY01000016">
    <property type="protein sequence ID" value="GBD08709.1"/>
    <property type="molecule type" value="Genomic_DNA"/>
</dbReference>
<evidence type="ECO:0000256" key="5">
    <source>
        <dbReference type="ARBA" id="ARBA00022741"/>
    </source>
</evidence>
<evidence type="ECO:0000256" key="3">
    <source>
        <dbReference type="ARBA" id="ARBA00007800"/>
    </source>
</evidence>
<dbReference type="SUPFAM" id="SSF52021">
    <property type="entry name" value="Carbamoyl phosphate synthetase, small subunit N-terminal domain"/>
    <property type="match status" value="1"/>
</dbReference>